<evidence type="ECO:0000313" key="6">
    <source>
        <dbReference type="Proteomes" id="UP000033647"/>
    </source>
</evidence>
<evidence type="ECO:0000256" key="3">
    <source>
        <dbReference type="ARBA" id="ARBA00022679"/>
    </source>
</evidence>
<dbReference type="Pfam" id="PF22664">
    <property type="entry name" value="TRI-like_N"/>
    <property type="match status" value="1"/>
</dbReference>
<evidence type="ECO:0000256" key="1">
    <source>
        <dbReference type="ARBA" id="ARBA00022450"/>
    </source>
</evidence>
<dbReference type="Proteomes" id="UP000033647">
    <property type="component" value="Unassembled WGS sequence"/>
</dbReference>
<dbReference type="EMBL" id="LAFY01000359">
    <property type="protein sequence ID" value="KJX99240.1"/>
    <property type="molecule type" value="Genomic_DNA"/>
</dbReference>
<feature type="domain" description="Carrier" evidence="4">
    <location>
        <begin position="555"/>
        <end position="633"/>
    </location>
</feature>
<dbReference type="InterPro" id="IPR036736">
    <property type="entry name" value="ACP-like_sf"/>
</dbReference>
<dbReference type="PROSITE" id="PS50075">
    <property type="entry name" value="CARRIER"/>
    <property type="match status" value="1"/>
</dbReference>
<dbReference type="InterPro" id="IPR009081">
    <property type="entry name" value="PP-bd_ACP"/>
</dbReference>
<keyword evidence="2" id="KW-0597">Phosphoprotein</keyword>
<dbReference type="SUPFAM" id="SSF56801">
    <property type="entry name" value="Acetyl-CoA synthetase-like"/>
    <property type="match status" value="1"/>
</dbReference>
<dbReference type="PROSITE" id="PS00455">
    <property type="entry name" value="AMP_BINDING"/>
    <property type="match status" value="1"/>
</dbReference>
<accession>A0A0F4GSQ2</accession>
<dbReference type="PANTHER" id="PTHR43439">
    <property type="entry name" value="PHENYLACETATE-COENZYME A LIGASE"/>
    <property type="match status" value="1"/>
</dbReference>
<dbReference type="InterPro" id="IPR051414">
    <property type="entry name" value="Adenylate-forming_Reductase"/>
</dbReference>
<protein>
    <submittedName>
        <fullName evidence="5">Transferase family protein</fullName>
    </submittedName>
</protein>
<keyword evidence="3 5" id="KW-0808">Transferase</keyword>
<dbReference type="Pfam" id="PF23562">
    <property type="entry name" value="AMP-binding_C_3"/>
    <property type="match status" value="1"/>
</dbReference>
<dbReference type="STRING" id="1047168.A0A0F4GSQ2"/>
<comment type="caution">
    <text evidence="5">The sequence shown here is derived from an EMBL/GenBank/DDBJ whole genome shotgun (WGS) entry which is preliminary data.</text>
</comment>
<dbReference type="InterPro" id="IPR020845">
    <property type="entry name" value="AMP-binding_CS"/>
</dbReference>
<evidence type="ECO:0000259" key="4">
    <source>
        <dbReference type="PROSITE" id="PS50075"/>
    </source>
</evidence>
<dbReference type="InterPro" id="IPR023213">
    <property type="entry name" value="CAT-like_dom_sf"/>
</dbReference>
<dbReference type="InterPro" id="IPR054710">
    <property type="entry name" value="Tri101-like_N"/>
</dbReference>
<dbReference type="Gene3D" id="3.40.50.12780">
    <property type="entry name" value="N-terminal domain of ligase-like"/>
    <property type="match status" value="1"/>
</dbReference>
<dbReference type="InterPro" id="IPR042099">
    <property type="entry name" value="ANL_N_sf"/>
</dbReference>
<dbReference type="Gene3D" id="1.10.1200.10">
    <property type="entry name" value="ACP-like"/>
    <property type="match status" value="1"/>
</dbReference>
<dbReference type="Pfam" id="PF00550">
    <property type="entry name" value="PP-binding"/>
    <property type="match status" value="1"/>
</dbReference>
<dbReference type="Pfam" id="PF00501">
    <property type="entry name" value="AMP-binding"/>
    <property type="match status" value="1"/>
</dbReference>
<keyword evidence="1" id="KW-0596">Phosphopantetheine</keyword>
<dbReference type="Gene3D" id="3.30.559.10">
    <property type="entry name" value="Chloramphenicol acetyltransferase-like domain"/>
    <property type="match status" value="2"/>
</dbReference>
<keyword evidence="6" id="KW-1185">Reference proteome</keyword>
<dbReference type="SUPFAM" id="SSF47336">
    <property type="entry name" value="ACP-like"/>
    <property type="match status" value="1"/>
</dbReference>
<dbReference type="InterPro" id="IPR000873">
    <property type="entry name" value="AMP-dep_synth/lig_dom"/>
</dbReference>
<dbReference type="PANTHER" id="PTHR43439:SF2">
    <property type="entry name" value="ENZYME, PUTATIVE (JCVI)-RELATED"/>
    <property type="match status" value="1"/>
</dbReference>
<reference evidence="5 6" key="1">
    <citation type="submission" date="2015-03" db="EMBL/GenBank/DDBJ databases">
        <title>RNA-seq based gene annotation and comparative genomics of four Zymoseptoria species reveal species-specific pathogenicity related genes and transposable element activity.</title>
        <authorList>
            <person name="Grandaubert J."/>
            <person name="Bhattacharyya A."/>
            <person name="Stukenbrock E.H."/>
        </authorList>
    </citation>
    <scope>NUCLEOTIDE SEQUENCE [LARGE SCALE GENOMIC DNA]</scope>
    <source>
        <strain evidence="5 6">Zb18110</strain>
    </source>
</reference>
<evidence type="ECO:0000256" key="2">
    <source>
        <dbReference type="ARBA" id="ARBA00022553"/>
    </source>
</evidence>
<organism evidence="5 6">
    <name type="scientific">Zymoseptoria brevis</name>
    <dbReference type="NCBI Taxonomy" id="1047168"/>
    <lineage>
        <taxon>Eukaryota</taxon>
        <taxon>Fungi</taxon>
        <taxon>Dikarya</taxon>
        <taxon>Ascomycota</taxon>
        <taxon>Pezizomycotina</taxon>
        <taxon>Dothideomycetes</taxon>
        <taxon>Dothideomycetidae</taxon>
        <taxon>Mycosphaerellales</taxon>
        <taxon>Mycosphaerellaceae</taxon>
        <taxon>Zymoseptoria</taxon>
    </lineage>
</organism>
<gene>
    <name evidence="5" type="ORF">TI39_contig367g00026</name>
</gene>
<dbReference type="GO" id="GO:0016740">
    <property type="term" value="F:transferase activity"/>
    <property type="evidence" value="ECO:0007669"/>
    <property type="project" value="UniProtKB-KW"/>
</dbReference>
<evidence type="ECO:0000313" key="5">
    <source>
        <dbReference type="EMBL" id="KJX99240.1"/>
    </source>
</evidence>
<dbReference type="AlphaFoldDB" id="A0A0F4GSQ2"/>
<proteinExistence type="predicted"/>
<name>A0A0F4GSQ2_9PEZI</name>
<sequence>MDANNSSNIGKRLIPQILDDLATSDPDLLVYSLVSTPDCTQSRHVSAREFVKAVDKTAWWLKSLIEHRPTTAIRPLGYIGPHDLRHILLTFACVKINCTALFLSPKNNVEGTLAVLAATGCDIWVHPGEQYQYLPVVANILVQRPMRVLQLPELDMLLGAESVQPFPYTKTFDEASQDPFCILHTSGTTGVPKPVVWTHALVGTMDAVRLLPPTEDDGGLQPWTSLFEARSSIYSSFPMSHGAGIIMDILLPALFNLRCVLGPPTVPSNIDLINSLAKHEQIDIWSMVPSLVDELGESPDVLEQVKRSKFICASGGPVSPDIAAKVNESIRVLNLTGTTEGLFIGNLVVPREDWFWFAFHPYSGFEFRETEPGVYEHWIHRNEHWSLFQGIFHTFPDKNSINMKDMYVRHPTKPDLWSFKGRSDDVVVLSNGYKIPPLATEAYITTHPDIAGCLVIGDGKPQPGLLIELRDPTRTKDNALFDSLWKTIEEAVQRSMYSVQLDRVYVAFSEPHKPFVRTDKNTVKRHATLLLYADFIERFYQSRDDETELVAIVADSEASVIQSLRRIISPSLPAIEDAPPDADFFQLGFDSIFVFRLVRSINAALALDDKISPRHIYASSTLAKLAALIVRLASGKTKVMSSDPGQGIESDAVKLKAKIDQHRAHQSFRMNPFDYVNPNHYMGINLYFALGEEQTFEGVFAKLQAGLRRTLDRIPSLDGKMMFCSDQEIGHRKGDLRLTIPPVGYGEGHLAPRQLTFKDLSAELPSFRELQDGEFVPSAVRDDLVLPCDPFPPYPADIIVSRANFVRGGCILATNFHHGCLDGLGVMVALKFWAESCRYLDGDPTATCSWYDPESSNHDLPEILYEMEGRARPLAEVDPGTWGFLPFLPPETPRSQPDQAPSRDFVPRVNEPALPPPAVFPQKLLWPPAIDPQGRRLKTTLFLITAAKLEALKQEVISDPESKGVITSLSDIVQGFFWRMAIRARHRVAKETRGQQFPPDELAILELPIDGRPYFSALLPDTYMGSMLILNRPHMPVEKLCADTTTIGHVAYVLREFAAHVTPGLFHDAFTLLRSLSDYDRFTLADMGLDGMHAMISNMMLFQPTEIAFGDGVFDNGGSPLALRPQIERGGQRFRFLVIFPMRGDGGVELVLGTLPEEREMLLADPEVKRYATLIDG</sequence>
<dbReference type="OrthoDB" id="429813at2759"/>